<evidence type="ECO:0000313" key="3">
    <source>
        <dbReference type="EMBL" id="CAH0024946.1"/>
    </source>
</evidence>
<gene>
    <name evidence="3" type="ORF">CRHIZ90672A_00005091</name>
</gene>
<reference evidence="3" key="1">
    <citation type="submission" date="2021-10" db="EMBL/GenBank/DDBJ databases">
        <authorList>
            <person name="Piombo E."/>
        </authorList>
    </citation>
    <scope>NUCLEOTIDE SEQUENCE</scope>
</reference>
<dbReference type="Proteomes" id="UP000696573">
    <property type="component" value="Unassembled WGS sequence"/>
</dbReference>
<comment type="caution">
    <text evidence="3">The sequence shown here is derived from an EMBL/GenBank/DDBJ whole genome shotgun (WGS) entry which is preliminary data.</text>
</comment>
<dbReference type="PROSITE" id="PS50181">
    <property type="entry name" value="FBOX"/>
    <property type="match status" value="1"/>
</dbReference>
<evidence type="ECO:0000313" key="4">
    <source>
        <dbReference type="Proteomes" id="UP000696573"/>
    </source>
</evidence>
<dbReference type="InterPro" id="IPR036047">
    <property type="entry name" value="F-box-like_dom_sf"/>
</dbReference>
<accession>A0A9N9VKE6</accession>
<proteinExistence type="predicted"/>
<dbReference type="EMBL" id="CABFNQ020000702">
    <property type="protein sequence ID" value="CAH0024946.1"/>
    <property type="molecule type" value="Genomic_DNA"/>
</dbReference>
<feature type="domain" description="F-box" evidence="2">
    <location>
        <begin position="6"/>
        <end position="53"/>
    </location>
</feature>
<evidence type="ECO:0000256" key="1">
    <source>
        <dbReference type="SAM" id="MobiDB-lite"/>
    </source>
</evidence>
<dbReference type="SUPFAM" id="SSF81383">
    <property type="entry name" value="F-box domain"/>
    <property type="match status" value="1"/>
</dbReference>
<dbReference type="OrthoDB" id="3481585at2759"/>
<sequence length="481" mass="57452">MEERTNSPLSILPVELQYQIICLLDPIGLISLSQSNQHFRYLISPGRNEWREWLLSIECREKYGGGTMIYRLFSDGYIEPNWQLSQWQAHRWLCGACLHFLPHTDFDNRSLLRLPYRKPIPGSPAASDTLTSWVPSMHGRNHGREARLAHREKRKLQGPTPTDGPSVLRRNHEICGYNRQQRRCNECRFQAGQLGPQMSHWSGVMGGTRKVPILRSREVTFDSPLDRYFPRLSDFLTHKKPPFPPRVVRIQREDAVDEPWAMYMVRCPQCETWQELRSFRFGGMFVNWKPSHDGNGELEFWTSLHGDSKRIQLDDVRCNRCFLKTHGREELAKALWEWLKFAWILQQWKVEGQLRPWWVEDFLKRQKCVGFNKEIRKLTRDIERLPNRRMYALWGYHDIALFRLQHYQTAEMWERMKVQDPQLAQKQEEAEFVETKLRQFEENEAHWRFHMEGYKELEENPDLLVDWALSRKRRAYGEVLD</sequence>
<name>A0A9N9VKE6_9HYPO</name>
<evidence type="ECO:0000259" key="2">
    <source>
        <dbReference type="PROSITE" id="PS50181"/>
    </source>
</evidence>
<organism evidence="3 4">
    <name type="scientific">Clonostachys rhizophaga</name>
    <dbReference type="NCBI Taxonomy" id="160324"/>
    <lineage>
        <taxon>Eukaryota</taxon>
        <taxon>Fungi</taxon>
        <taxon>Dikarya</taxon>
        <taxon>Ascomycota</taxon>
        <taxon>Pezizomycotina</taxon>
        <taxon>Sordariomycetes</taxon>
        <taxon>Hypocreomycetidae</taxon>
        <taxon>Hypocreales</taxon>
        <taxon>Bionectriaceae</taxon>
        <taxon>Clonostachys</taxon>
    </lineage>
</organism>
<dbReference type="AlphaFoldDB" id="A0A9N9VKE6"/>
<protein>
    <recommendedName>
        <fullName evidence="2">F-box domain-containing protein</fullName>
    </recommendedName>
</protein>
<dbReference type="InterPro" id="IPR001810">
    <property type="entry name" value="F-box_dom"/>
</dbReference>
<keyword evidence="4" id="KW-1185">Reference proteome</keyword>
<feature type="region of interest" description="Disordered" evidence="1">
    <location>
        <begin position="146"/>
        <end position="169"/>
    </location>
</feature>